<gene>
    <name evidence="2" type="ORF">AAES_67839</name>
</gene>
<dbReference type="InterPro" id="IPR029437">
    <property type="entry name" value="HPS3_N"/>
</dbReference>
<evidence type="ECO:0000313" key="3">
    <source>
        <dbReference type="Proteomes" id="UP000051836"/>
    </source>
</evidence>
<evidence type="ECO:0000313" key="2">
    <source>
        <dbReference type="EMBL" id="KQK82634.1"/>
    </source>
</evidence>
<dbReference type="PANTHER" id="PTHR28633:SF1">
    <property type="entry name" value="BLOC-2 COMPLEX MEMBER HPS3"/>
    <property type="match status" value="1"/>
</dbReference>
<dbReference type="Pfam" id="PF14761">
    <property type="entry name" value="HPS3_N"/>
    <property type="match status" value="1"/>
</dbReference>
<feature type="domain" description="BLOC-2 complex member HPS3 N-terminal" evidence="1">
    <location>
        <begin position="3"/>
        <end position="74"/>
    </location>
</feature>
<dbReference type="PANTHER" id="PTHR28633">
    <property type="entry name" value="HERMANSKY-PUDLAK SYNDROME 3 PROTEIN"/>
    <property type="match status" value="1"/>
</dbReference>
<dbReference type="EMBL" id="LMAW01001788">
    <property type="protein sequence ID" value="KQK82634.1"/>
    <property type="molecule type" value="Genomic_DNA"/>
</dbReference>
<comment type="caution">
    <text evidence="2">The sequence shown here is derived from an EMBL/GenBank/DDBJ whole genome shotgun (WGS) entry which is preliminary data.</text>
</comment>
<organism evidence="2 3">
    <name type="scientific">Amazona aestiva</name>
    <name type="common">Blue-fronted Amazon parrot</name>
    <dbReference type="NCBI Taxonomy" id="12930"/>
    <lineage>
        <taxon>Eukaryota</taxon>
        <taxon>Metazoa</taxon>
        <taxon>Chordata</taxon>
        <taxon>Craniata</taxon>
        <taxon>Vertebrata</taxon>
        <taxon>Euteleostomi</taxon>
        <taxon>Archelosauria</taxon>
        <taxon>Archosauria</taxon>
        <taxon>Dinosauria</taxon>
        <taxon>Saurischia</taxon>
        <taxon>Theropoda</taxon>
        <taxon>Coelurosauria</taxon>
        <taxon>Aves</taxon>
        <taxon>Neognathae</taxon>
        <taxon>Neoaves</taxon>
        <taxon>Telluraves</taxon>
        <taxon>Australaves</taxon>
        <taxon>Psittaciformes</taxon>
        <taxon>Psittacidae</taxon>
        <taxon>Amazona</taxon>
    </lineage>
</organism>
<dbReference type="Proteomes" id="UP000051836">
    <property type="component" value="Unassembled WGS sequence"/>
</dbReference>
<accession>A0A0Q3USX3</accession>
<dbReference type="GO" id="GO:0005737">
    <property type="term" value="C:cytoplasm"/>
    <property type="evidence" value="ECO:0007669"/>
    <property type="project" value="TreeGrafter"/>
</dbReference>
<keyword evidence="3" id="KW-1185">Reference proteome</keyword>
<proteinExistence type="predicted"/>
<dbReference type="AlphaFoldDB" id="A0A0Q3USX3"/>
<reference evidence="2 3" key="1">
    <citation type="submission" date="2015-10" db="EMBL/GenBank/DDBJ databases">
        <authorList>
            <person name="Gilbert D.G."/>
        </authorList>
    </citation>
    <scope>NUCLEOTIDE SEQUENCE [LARGE SCALE GENOMIC DNA]</scope>
    <source>
        <strain evidence="2">FVVF132</strain>
    </source>
</reference>
<dbReference type="GO" id="GO:0031084">
    <property type="term" value="C:BLOC-2 complex"/>
    <property type="evidence" value="ECO:0007669"/>
    <property type="project" value="TreeGrafter"/>
</dbReference>
<dbReference type="OrthoDB" id="10255480at2759"/>
<evidence type="ECO:0000259" key="1">
    <source>
        <dbReference type="Pfam" id="PF14761"/>
    </source>
</evidence>
<dbReference type="STRING" id="12930.A0A0Q3USX3"/>
<name>A0A0Q3USX3_AMAAE</name>
<sequence>MVQLYNLHPFGSQRVVPCKQEPAHFCCGRDVLFVASAAARCKVEVFALRDQGRCEPLGSFATLGPVLRMAHSQTEHGSGSQCSRSHSSS</sequence>
<dbReference type="InterPro" id="IPR017216">
    <property type="entry name" value="HPS3"/>
</dbReference>
<protein>
    <recommendedName>
        <fullName evidence="1">BLOC-2 complex member HPS3 N-terminal domain-containing protein</fullName>
    </recommendedName>
</protein>